<evidence type="ECO:0000256" key="9">
    <source>
        <dbReference type="ARBA" id="ARBA00032370"/>
    </source>
</evidence>
<protein>
    <recommendedName>
        <fullName evidence="12">Probable peptidoglycan glycosyltransferase FtsW</fullName>
        <ecNumber evidence="14">2.4.99.28</ecNumber>
    </recommendedName>
    <alternativeName>
        <fullName evidence="13">Cell division protein FtsW</fullName>
    </alternativeName>
    <alternativeName>
        <fullName evidence="10">Cell wall polymerase</fullName>
    </alternativeName>
    <alternativeName>
        <fullName evidence="9">Peptidoglycan polymerase</fullName>
    </alternativeName>
</protein>
<proteinExistence type="inferred from homology"/>
<evidence type="ECO:0000256" key="1">
    <source>
        <dbReference type="ARBA" id="ARBA00004141"/>
    </source>
</evidence>
<keyword evidence="2" id="KW-0328">Glycosyltransferase</keyword>
<evidence type="ECO:0000256" key="8">
    <source>
        <dbReference type="ARBA" id="ARBA00023136"/>
    </source>
</evidence>
<keyword evidence="4 17" id="KW-0812">Transmembrane</keyword>
<keyword evidence="6" id="KW-0573">Peptidoglycan synthesis</keyword>
<feature type="transmembrane region" description="Helical" evidence="17">
    <location>
        <begin position="74"/>
        <end position="93"/>
    </location>
</feature>
<evidence type="ECO:0000256" key="15">
    <source>
        <dbReference type="ARBA" id="ARBA00049902"/>
    </source>
</evidence>
<reference evidence="18" key="1">
    <citation type="submission" date="2021-04" db="EMBL/GenBank/DDBJ databases">
        <title>Taxonomic assessment of Weissella genus.</title>
        <authorList>
            <person name="Fanelli F."/>
            <person name="Chieffi D."/>
            <person name="Dell'Aquila A."/>
            <person name="Gyu-Sung C."/>
            <person name="Franz C.M.A.P."/>
            <person name="Fusco V."/>
        </authorList>
    </citation>
    <scope>NUCLEOTIDE SEQUENCE</scope>
    <source>
        <strain evidence="18">LMG 25373</strain>
    </source>
</reference>
<evidence type="ECO:0000256" key="3">
    <source>
        <dbReference type="ARBA" id="ARBA00022679"/>
    </source>
</evidence>
<keyword evidence="7 17" id="KW-1133">Transmembrane helix</keyword>
<keyword evidence="8 17" id="KW-0472">Membrane</keyword>
<accession>A0ABT0VIC7</accession>
<comment type="function">
    <text evidence="16">Peptidoglycan polymerase that is essential for cell division.</text>
</comment>
<dbReference type="InterPro" id="IPR018365">
    <property type="entry name" value="Cell_cycle_FtsW-rel_CS"/>
</dbReference>
<sequence length="392" mass="43200">MSNKRVKNLDYYILVPAIMLMLFGIVNVFSASSNMASGSPFTYLLKQCVYVTITLGVSIFVYHVKLSKILSEKFAKHYLMIVVIGLIIARLFMPAVNGAHGWIILGVVSIQPAEFAKLGLIIYFAKYFSQYSFKPKHLQETIFVPNKWILPAIILFLIAIMPDIGNLAINLFIILVMILASEISWKWAALAFSSIGTLWIALPLVITQLNIGASNYGLKRLVAFVNPWKYEKGSGTQLINSYYAISNGGLFGVGLGNSIQKTGYLPEPNTDFIMAVVAEEWGAIGILVVLTLLLIIIYRIIVIGVQATRTDIRIMMYGLAAYLTIQILVNIGGVSGVLPITGVTFPFISYGGSSTLMIGLSMGMALNASSVVQQEKFKRQQKNYKRGNNGRI</sequence>
<evidence type="ECO:0000256" key="12">
    <source>
        <dbReference type="ARBA" id="ARBA00041185"/>
    </source>
</evidence>
<dbReference type="EMBL" id="JAGMVS010000065">
    <property type="protein sequence ID" value="MCM2437592.1"/>
    <property type="molecule type" value="Genomic_DNA"/>
</dbReference>
<keyword evidence="3" id="KW-0808">Transferase</keyword>
<keyword evidence="5" id="KW-0133">Cell shape</keyword>
<feature type="transmembrane region" description="Helical" evidence="17">
    <location>
        <begin position="314"/>
        <end position="341"/>
    </location>
</feature>
<name>A0ABT0VIC7_9LACO</name>
<dbReference type="Pfam" id="PF01098">
    <property type="entry name" value="FTSW_RODA_SPOVE"/>
    <property type="match status" value="1"/>
</dbReference>
<dbReference type="PANTHER" id="PTHR30474:SF2">
    <property type="entry name" value="PEPTIDOGLYCAN GLYCOSYLTRANSFERASE FTSW-RELATED"/>
    <property type="match status" value="1"/>
</dbReference>
<comment type="similarity">
    <text evidence="11">Belongs to the SEDS family. FtsW subfamily.</text>
</comment>
<feature type="transmembrane region" description="Helical" evidence="17">
    <location>
        <begin position="197"/>
        <end position="218"/>
    </location>
</feature>
<feature type="transmembrane region" description="Helical" evidence="17">
    <location>
        <begin position="144"/>
        <end position="161"/>
    </location>
</feature>
<evidence type="ECO:0000313" key="18">
    <source>
        <dbReference type="EMBL" id="MCM2437592.1"/>
    </source>
</evidence>
<dbReference type="PANTHER" id="PTHR30474">
    <property type="entry name" value="CELL CYCLE PROTEIN"/>
    <property type="match status" value="1"/>
</dbReference>
<organism evidence="18 19">
    <name type="scientific">Periweissella beninensis</name>
    <dbReference type="NCBI Taxonomy" id="504936"/>
    <lineage>
        <taxon>Bacteria</taxon>
        <taxon>Bacillati</taxon>
        <taxon>Bacillota</taxon>
        <taxon>Bacilli</taxon>
        <taxon>Lactobacillales</taxon>
        <taxon>Lactobacillaceae</taxon>
        <taxon>Periweissella</taxon>
    </lineage>
</organism>
<dbReference type="Proteomes" id="UP001057481">
    <property type="component" value="Unassembled WGS sequence"/>
</dbReference>
<comment type="caution">
    <text evidence="18">The sequence shown here is derived from an EMBL/GenBank/DDBJ whole genome shotgun (WGS) entry which is preliminary data.</text>
</comment>
<comment type="subcellular location">
    <subcellularLocation>
        <location evidence="1">Membrane</location>
        <topology evidence="1">Multi-pass membrane protein</topology>
    </subcellularLocation>
</comment>
<feature type="transmembrane region" description="Helical" evidence="17">
    <location>
        <begin position="99"/>
        <end position="124"/>
    </location>
</feature>
<evidence type="ECO:0000313" key="19">
    <source>
        <dbReference type="Proteomes" id="UP001057481"/>
    </source>
</evidence>
<feature type="transmembrane region" description="Helical" evidence="17">
    <location>
        <begin position="347"/>
        <end position="372"/>
    </location>
</feature>
<feature type="transmembrane region" description="Helical" evidence="17">
    <location>
        <begin position="12"/>
        <end position="31"/>
    </location>
</feature>
<evidence type="ECO:0000256" key="7">
    <source>
        <dbReference type="ARBA" id="ARBA00022989"/>
    </source>
</evidence>
<evidence type="ECO:0000256" key="16">
    <source>
        <dbReference type="ARBA" id="ARBA00049966"/>
    </source>
</evidence>
<evidence type="ECO:0000256" key="5">
    <source>
        <dbReference type="ARBA" id="ARBA00022960"/>
    </source>
</evidence>
<gene>
    <name evidence="18" type="ORF">KAK10_06690</name>
</gene>
<dbReference type="RefSeq" id="WP_205143616.1">
    <property type="nucleotide sequence ID" value="NZ_JAFBDN010000008.1"/>
</dbReference>
<dbReference type="EC" id="2.4.99.28" evidence="14"/>
<evidence type="ECO:0000256" key="4">
    <source>
        <dbReference type="ARBA" id="ARBA00022692"/>
    </source>
</evidence>
<evidence type="ECO:0000256" key="2">
    <source>
        <dbReference type="ARBA" id="ARBA00022676"/>
    </source>
</evidence>
<evidence type="ECO:0000256" key="17">
    <source>
        <dbReference type="SAM" id="Phobius"/>
    </source>
</evidence>
<evidence type="ECO:0000256" key="13">
    <source>
        <dbReference type="ARBA" id="ARBA00041418"/>
    </source>
</evidence>
<evidence type="ECO:0000256" key="6">
    <source>
        <dbReference type="ARBA" id="ARBA00022984"/>
    </source>
</evidence>
<evidence type="ECO:0000256" key="14">
    <source>
        <dbReference type="ARBA" id="ARBA00044770"/>
    </source>
</evidence>
<feature type="transmembrane region" description="Helical" evidence="17">
    <location>
        <begin position="281"/>
        <end position="302"/>
    </location>
</feature>
<dbReference type="InterPro" id="IPR001182">
    <property type="entry name" value="FtsW/RodA"/>
</dbReference>
<comment type="catalytic activity">
    <reaction evidence="15">
        <text>[GlcNAc-(1-&gt;4)-Mur2Ac(oyl-L-Ala-gamma-D-Glu-L-Lys-D-Ala-D-Ala)](n)-di-trans,octa-cis-undecaprenyl diphosphate + beta-D-GlcNAc-(1-&gt;4)-Mur2Ac(oyl-L-Ala-gamma-D-Glu-L-Lys-D-Ala-D-Ala)-di-trans,octa-cis-undecaprenyl diphosphate = [GlcNAc-(1-&gt;4)-Mur2Ac(oyl-L-Ala-gamma-D-Glu-L-Lys-D-Ala-D-Ala)](n+1)-di-trans,octa-cis-undecaprenyl diphosphate + di-trans,octa-cis-undecaprenyl diphosphate + H(+)</text>
        <dbReference type="Rhea" id="RHEA:23708"/>
        <dbReference type="Rhea" id="RHEA-COMP:9602"/>
        <dbReference type="Rhea" id="RHEA-COMP:9603"/>
        <dbReference type="ChEBI" id="CHEBI:15378"/>
        <dbReference type="ChEBI" id="CHEBI:58405"/>
        <dbReference type="ChEBI" id="CHEBI:60033"/>
        <dbReference type="ChEBI" id="CHEBI:78435"/>
        <dbReference type="EC" id="2.4.99.28"/>
    </reaction>
</comment>
<evidence type="ECO:0000256" key="10">
    <source>
        <dbReference type="ARBA" id="ARBA00033270"/>
    </source>
</evidence>
<dbReference type="PROSITE" id="PS00428">
    <property type="entry name" value="FTSW_RODA_SPOVE"/>
    <property type="match status" value="1"/>
</dbReference>
<keyword evidence="19" id="KW-1185">Reference proteome</keyword>
<feature type="transmembrane region" description="Helical" evidence="17">
    <location>
        <begin position="43"/>
        <end position="62"/>
    </location>
</feature>
<evidence type="ECO:0000256" key="11">
    <source>
        <dbReference type="ARBA" id="ARBA00038053"/>
    </source>
</evidence>